<accession>A0A7E4VJU2</accession>
<keyword evidence="1" id="KW-0732">Signal</keyword>
<reference evidence="3" key="1">
    <citation type="journal article" date="2013" name="Genetics">
        <title>The draft genome and transcriptome of Panagrellus redivivus are shaped by the harsh demands of a free-living lifestyle.</title>
        <authorList>
            <person name="Srinivasan J."/>
            <person name="Dillman A.R."/>
            <person name="Macchietto M.G."/>
            <person name="Heikkinen L."/>
            <person name="Lakso M."/>
            <person name="Fracchia K.M."/>
            <person name="Antoshechkin I."/>
            <person name="Mortazavi A."/>
            <person name="Wong G."/>
            <person name="Sternberg P.W."/>
        </authorList>
    </citation>
    <scope>NUCLEOTIDE SEQUENCE [LARGE SCALE GENOMIC DNA]</scope>
    <source>
        <strain evidence="3">MT8872</strain>
    </source>
</reference>
<sequence length="336" mass="36704">MSRLTLIVAFLVGFVGLCAAFPIEYNDSEVRQLFNLAAHTFSSKTITCVDKAYPDPVRKYRTFFHSATYVDQLSANVSVVVYVDKPTQNIVVAVGVFESEDENVLKGKLLYNDPVDFHDLGNVDKIFVDIVDLKWEMIRKHITTPSYAQYTVTFTGYSIGGAVATLAAMRTISHQHRVPSAVKLVTFGAPRVGDLTFASSVDREIQSVFRVTHRGDPVVQWPPCVQTSDLGCSLNAPEAPHHFGTEIFYDNDMSEGSSFTKCTNADEDPKCSDGKAKSPNFNDHLWYFQHKVISYGQNDCTDVAGAEPSGAGAAPITIASILITTVVGGVLVSVMG</sequence>
<keyword evidence="3" id="KW-1185">Reference proteome</keyword>
<evidence type="ECO:0000313" key="4">
    <source>
        <dbReference type="WBParaSite" id="Pan_g21815.t1"/>
    </source>
</evidence>
<protein>
    <submittedName>
        <fullName evidence="4">Lipase_3 domain-containing protein</fullName>
    </submittedName>
</protein>
<dbReference type="PANTHER" id="PTHR45908:SF5">
    <property type="entry name" value="FUNGAL LIPASE-LIKE DOMAIN-CONTAINING PROTEIN"/>
    <property type="match status" value="1"/>
</dbReference>
<feature type="chain" id="PRO_5028888392" evidence="1">
    <location>
        <begin position="21"/>
        <end position="336"/>
    </location>
</feature>
<dbReference type="SUPFAM" id="SSF53474">
    <property type="entry name" value="alpha/beta-Hydrolases"/>
    <property type="match status" value="1"/>
</dbReference>
<dbReference type="GO" id="GO:0006629">
    <property type="term" value="P:lipid metabolic process"/>
    <property type="evidence" value="ECO:0007669"/>
    <property type="project" value="InterPro"/>
</dbReference>
<name>A0A7E4VJU2_PANRE</name>
<reference evidence="4" key="2">
    <citation type="submission" date="2020-10" db="UniProtKB">
        <authorList>
            <consortium name="WormBaseParasite"/>
        </authorList>
    </citation>
    <scope>IDENTIFICATION</scope>
</reference>
<dbReference type="Pfam" id="PF01764">
    <property type="entry name" value="Lipase_3"/>
    <property type="match status" value="1"/>
</dbReference>
<dbReference type="InterPro" id="IPR002921">
    <property type="entry name" value="Fungal_lipase-type"/>
</dbReference>
<evidence type="ECO:0000256" key="1">
    <source>
        <dbReference type="SAM" id="SignalP"/>
    </source>
</evidence>
<organism evidence="3 4">
    <name type="scientific">Panagrellus redivivus</name>
    <name type="common">Microworm</name>
    <dbReference type="NCBI Taxonomy" id="6233"/>
    <lineage>
        <taxon>Eukaryota</taxon>
        <taxon>Metazoa</taxon>
        <taxon>Ecdysozoa</taxon>
        <taxon>Nematoda</taxon>
        <taxon>Chromadorea</taxon>
        <taxon>Rhabditida</taxon>
        <taxon>Tylenchina</taxon>
        <taxon>Panagrolaimomorpha</taxon>
        <taxon>Panagrolaimoidea</taxon>
        <taxon>Panagrolaimidae</taxon>
        <taxon>Panagrellus</taxon>
    </lineage>
</organism>
<proteinExistence type="predicted"/>
<evidence type="ECO:0000259" key="2">
    <source>
        <dbReference type="Pfam" id="PF01764"/>
    </source>
</evidence>
<dbReference type="Gene3D" id="3.40.50.1820">
    <property type="entry name" value="alpha/beta hydrolase"/>
    <property type="match status" value="1"/>
</dbReference>
<dbReference type="Proteomes" id="UP000492821">
    <property type="component" value="Unassembled WGS sequence"/>
</dbReference>
<dbReference type="AlphaFoldDB" id="A0A7E4VJU2"/>
<dbReference type="PANTHER" id="PTHR45908">
    <property type="entry name" value="PROTEIN CBG11750-RELATED"/>
    <property type="match status" value="1"/>
</dbReference>
<dbReference type="CDD" id="cd00519">
    <property type="entry name" value="Lipase_3"/>
    <property type="match status" value="1"/>
</dbReference>
<dbReference type="WBParaSite" id="Pan_g21815.t1">
    <property type="protein sequence ID" value="Pan_g21815.t1"/>
    <property type="gene ID" value="Pan_g21815"/>
</dbReference>
<dbReference type="InterPro" id="IPR029058">
    <property type="entry name" value="AB_hydrolase_fold"/>
</dbReference>
<evidence type="ECO:0000313" key="3">
    <source>
        <dbReference type="Proteomes" id="UP000492821"/>
    </source>
</evidence>
<feature type="domain" description="Fungal lipase-type" evidence="2">
    <location>
        <begin position="117"/>
        <end position="225"/>
    </location>
</feature>
<feature type="signal peptide" evidence="1">
    <location>
        <begin position="1"/>
        <end position="20"/>
    </location>
</feature>